<dbReference type="EMBL" id="CAJJDN010000148">
    <property type="protein sequence ID" value="CAD8123962.1"/>
    <property type="molecule type" value="Genomic_DNA"/>
</dbReference>
<comment type="caution">
    <text evidence="1">The sequence shown here is derived from an EMBL/GenBank/DDBJ whole genome shotgun (WGS) entry which is preliminary data.</text>
</comment>
<accession>A0A8S1R9Q7</accession>
<dbReference type="Proteomes" id="UP000692954">
    <property type="component" value="Unassembled WGS sequence"/>
</dbReference>
<dbReference type="EMBL" id="CAJJDN010000148">
    <property type="protein sequence ID" value="CAD8123963.1"/>
    <property type="molecule type" value="Genomic_DNA"/>
</dbReference>
<keyword evidence="3" id="KW-1185">Reference proteome</keyword>
<dbReference type="OrthoDB" id="2139939at2759"/>
<protein>
    <submittedName>
        <fullName evidence="1">Uncharacterized protein</fullName>
    </submittedName>
</protein>
<evidence type="ECO:0000313" key="2">
    <source>
        <dbReference type="EMBL" id="CAD8123963.1"/>
    </source>
</evidence>
<dbReference type="InterPro" id="IPR044688">
    <property type="entry name" value="SCI-1-like"/>
</dbReference>
<dbReference type="PANTHER" id="PTHR34117:SF1">
    <property type="entry name" value="STYLE CELL-CYCLE INHIBITOR 1"/>
    <property type="match status" value="1"/>
</dbReference>
<name>A0A8S1R9Q7_9CILI</name>
<dbReference type="AlphaFoldDB" id="A0A8S1R9Q7"/>
<sequence length="82" mass="10441">MSEFQKIDEDDYFRLNDIFCIWLMKKENTHFEDLSYKDAKKKFKKFCKRYNKQKLDPLYYEHDKLIEKYQSDIQSKHKWNFR</sequence>
<organism evidence="1 3">
    <name type="scientific">Paramecium sonneborni</name>
    <dbReference type="NCBI Taxonomy" id="65129"/>
    <lineage>
        <taxon>Eukaryota</taxon>
        <taxon>Sar</taxon>
        <taxon>Alveolata</taxon>
        <taxon>Ciliophora</taxon>
        <taxon>Intramacronucleata</taxon>
        <taxon>Oligohymenophorea</taxon>
        <taxon>Peniculida</taxon>
        <taxon>Parameciidae</taxon>
        <taxon>Paramecium</taxon>
    </lineage>
</organism>
<reference evidence="1" key="1">
    <citation type="submission" date="2021-01" db="EMBL/GenBank/DDBJ databases">
        <authorList>
            <consortium name="Genoscope - CEA"/>
            <person name="William W."/>
        </authorList>
    </citation>
    <scope>NUCLEOTIDE SEQUENCE</scope>
</reference>
<proteinExistence type="predicted"/>
<evidence type="ECO:0000313" key="3">
    <source>
        <dbReference type="Proteomes" id="UP000692954"/>
    </source>
</evidence>
<dbReference type="PANTHER" id="PTHR34117">
    <property type="entry name" value="STYLE CELL-CYCLE INHIBITOR 1"/>
    <property type="match status" value="1"/>
</dbReference>
<gene>
    <name evidence="1" type="ORF">PSON_ATCC_30995.1.T1480059</name>
    <name evidence="2" type="ORF">PSON_ATCC_30995.1.T1480060</name>
</gene>
<evidence type="ECO:0000313" key="1">
    <source>
        <dbReference type="EMBL" id="CAD8123962.1"/>
    </source>
</evidence>